<accession>A0A0F8W4C9</accession>
<dbReference type="AlphaFoldDB" id="A0A0F8W4C9"/>
<protein>
    <submittedName>
        <fullName evidence="1">Uncharacterized protein</fullName>
    </submittedName>
</protein>
<organism evidence="1">
    <name type="scientific">marine sediment metagenome</name>
    <dbReference type="NCBI Taxonomy" id="412755"/>
    <lineage>
        <taxon>unclassified sequences</taxon>
        <taxon>metagenomes</taxon>
        <taxon>ecological metagenomes</taxon>
    </lineage>
</organism>
<gene>
    <name evidence="1" type="ORF">LCGC14_3115100</name>
</gene>
<proteinExistence type="predicted"/>
<comment type="caution">
    <text evidence="1">The sequence shown here is derived from an EMBL/GenBank/DDBJ whole genome shotgun (WGS) entry which is preliminary data.</text>
</comment>
<evidence type="ECO:0000313" key="1">
    <source>
        <dbReference type="EMBL" id="KKK51423.1"/>
    </source>
</evidence>
<sequence length="342" mass="38297">TGAAGFLPLSILIYNTLTDDWEAIPIGPVIDGAYNENDLNLWGTFWKQPTGGWQGDTFRPYTATLTNTRTATISFGNTFPHSISESTGEITFDDTIGTGGNFLINNPGDSTVQLYGDYKVDNLIRYYSPNNFKSNLINLKGLVIRPDNFFTSNSYFPLLDNSVQFELRQDFNNYMDNNGEFKFRILSTLSPTMPATLCVGTFKTYSLAKTDNLNYDNFESNLLSDHIKVTNTGLELNGTSGIKMVSKGTPSQEEIELETLISPNPYSFDASIIIGESNLNSPKETYDEDGTYWIVDSKQENNDNKAEIEFKIEIPKNKIEGVKRFEIQMNAISSVSLGDQYF</sequence>
<dbReference type="EMBL" id="LAZR01067513">
    <property type="protein sequence ID" value="KKK51423.1"/>
    <property type="molecule type" value="Genomic_DNA"/>
</dbReference>
<feature type="non-terminal residue" evidence="1">
    <location>
        <position position="1"/>
    </location>
</feature>
<feature type="non-terminal residue" evidence="1">
    <location>
        <position position="342"/>
    </location>
</feature>
<name>A0A0F8W4C9_9ZZZZ</name>
<reference evidence="1" key="1">
    <citation type="journal article" date="2015" name="Nature">
        <title>Complex archaea that bridge the gap between prokaryotes and eukaryotes.</title>
        <authorList>
            <person name="Spang A."/>
            <person name="Saw J.H."/>
            <person name="Jorgensen S.L."/>
            <person name="Zaremba-Niedzwiedzka K."/>
            <person name="Martijn J."/>
            <person name="Lind A.E."/>
            <person name="van Eijk R."/>
            <person name="Schleper C."/>
            <person name="Guy L."/>
            <person name="Ettema T.J."/>
        </authorList>
    </citation>
    <scope>NUCLEOTIDE SEQUENCE</scope>
</reference>